<evidence type="ECO:0000313" key="1">
    <source>
        <dbReference type="Proteomes" id="UP000887540"/>
    </source>
</evidence>
<sequence>MNFWCDASTNYTKIPIALENNHKIPLSEDWDRMKSWITFKDDCQPMTIGKFILNLIAKIFGDEFNGKCVTHDG</sequence>
<dbReference type="AlphaFoldDB" id="A0A914E0D2"/>
<protein>
    <submittedName>
        <fullName evidence="2">Uncharacterized protein</fullName>
    </submittedName>
</protein>
<evidence type="ECO:0000313" key="2">
    <source>
        <dbReference type="WBParaSite" id="ACRNAN_scaffold5088.g11953.t1"/>
    </source>
</evidence>
<organism evidence="1 2">
    <name type="scientific">Acrobeloides nanus</name>
    <dbReference type="NCBI Taxonomy" id="290746"/>
    <lineage>
        <taxon>Eukaryota</taxon>
        <taxon>Metazoa</taxon>
        <taxon>Ecdysozoa</taxon>
        <taxon>Nematoda</taxon>
        <taxon>Chromadorea</taxon>
        <taxon>Rhabditida</taxon>
        <taxon>Tylenchina</taxon>
        <taxon>Cephalobomorpha</taxon>
        <taxon>Cephaloboidea</taxon>
        <taxon>Cephalobidae</taxon>
        <taxon>Acrobeloides</taxon>
    </lineage>
</organism>
<dbReference type="WBParaSite" id="ACRNAN_scaffold5088.g11953.t1">
    <property type="protein sequence ID" value="ACRNAN_scaffold5088.g11953.t1"/>
    <property type="gene ID" value="ACRNAN_scaffold5088.g11953"/>
</dbReference>
<name>A0A914E0D2_9BILA</name>
<keyword evidence="1" id="KW-1185">Reference proteome</keyword>
<accession>A0A914E0D2</accession>
<proteinExistence type="predicted"/>
<reference evidence="2" key="1">
    <citation type="submission" date="2022-11" db="UniProtKB">
        <authorList>
            <consortium name="WormBaseParasite"/>
        </authorList>
    </citation>
    <scope>IDENTIFICATION</scope>
</reference>
<dbReference type="Proteomes" id="UP000887540">
    <property type="component" value="Unplaced"/>
</dbReference>